<name>A0AAD4G910_BOLED</name>
<organism evidence="1 2">
    <name type="scientific">Boletus edulis BED1</name>
    <dbReference type="NCBI Taxonomy" id="1328754"/>
    <lineage>
        <taxon>Eukaryota</taxon>
        <taxon>Fungi</taxon>
        <taxon>Dikarya</taxon>
        <taxon>Basidiomycota</taxon>
        <taxon>Agaricomycotina</taxon>
        <taxon>Agaricomycetes</taxon>
        <taxon>Agaricomycetidae</taxon>
        <taxon>Boletales</taxon>
        <taxon>Boletineae</taxon>
        <taxon>Boletaceae</taxon>
        <taxon>Boletoideae</taxon>
        <taxon>Boletus</taxon>
    </lineage>
</organism>
<reference evidence="1" key="2">
    <citation type="journal article" date="2020" name="Nat. Commun.">
        <title>Large-scale genome sequencing of mycorrhizal fungi provides insights into the early evolution of symbiotic traits.</title>
        <authorList>
            <person name="Miyauchi S."/>
            <person name="Kiss E."/>
            <person name="Kuo A."/>
            <person name="Drula E."/>
            <person name="Kohler A."/>
            <person name="Sanchez-Garcia M."/>
            <person name="Morin E."/>
            <person name="Andreopoulos B."/>
            <person name="Barry K.W."/>
            <person name="Bonito G."/>
            <person name="Buee M."/>
            <person name="Carver A."/>
            <person name="Chen C."/>
            <person name="Cichocki N."/>
            <person name="Clum A."/>
            <person name="Culley D."/>
            <person name="Crous P.W."/>
            <person name="Fauchery L."/>
            <person name="Girlanda M."/>
            <person name="Hayes R.D."/>
            <person name="Keri Z."/>
            <person name="LaButti K."/>
            <person name="Lipzen A."/>
            <person name="Lombard V."/>
            <person name="Magnuson J."/>
            <person name="Maillard F."/>
            <person name="Murat C."/>
            <person name="Nolan M."/>
            <person name="Ohm R.A."/>
            <person name="Pangilinan J."/>
            <person name="Pereira M.F."/>
            <person name="Perotto S."/>
            <person name="Peter M."/>
            <person name="Pfister S."/>
            <person name="Riley R."/>
            <person name="Sitrit Y."/>
            <person name="Stielow J.B."/>
            <person name="Szollosi G."/>
            <person name="Zifcakova L."/>
            <person name="Stursova M."/>
            <person name="Spatafora J.W."/>
            <person name="Tedersoo L."/>
            <person name="Vaario L.M."/>
            <person name="Yamada A."/>
            <person name="Yan M."/>
            <person name="Wang P."/>
            <person name="Xu J."/>
            <person name="Bruns T."/>
            <person name="Baldrian P."/>
            <person name="Vilgalys R."/>
            <person name="Dunand C."/>
            <person name="Henrissat B."/>
            <person name="Grigoriev I.V."/>
            <person name="Hibbett D."/>
            <person name="Nagy L.G."/>
            <person name="Martin F.M."/>
        </authorList>
    </citation>
    <scope>NUCLEOTIDE SEQUENCE</scope>
    <source>
        <strain evidence="1">BED1</strain>
    </source>
</reference>
<sequence length="121" mass="13512">MDSTLGFRSLQATSLSRRAAQMATLQNGYFTQQVVNNHHPKRDQDEKGSYLVGWAAPSELGALETHFSLVPIHQGRPDWNCQTWVVEALRGLNQSHIWDVGDAYVGGSHLEGTKNDEDTFD</sequence>
<dbReference type="EMBL" id="WHUW01000062">
    <property type="protein sequence ID" value="KAF8430523.1"/>
    <property type="molecule type" value="Genomic_DNA"/>
</dbReference>
<reference evidence="1" key="1">
    <citation type="submission" date="2019-10" db="EMBL/GenBank/DDBJ databases">
        <authorList>
            <consortium name="DOE Joint Genome Institute"/>
            <person name="Kuo A."/>
            <person name="Miyauchi S."/>
            <person name="Kiss E."/>
            <person name="Drula E."/>
            <person name="Kohler A."/>
            <person name="Sanchez-Garcia M."/>
            <person name="Andreopoulos B."/>
            <person name="Barry K.W."/>
            <person name="Bonito G."/>
            <person name="Buee M."/>
            <person name="Carver A."/>
            <person name="Chen C."/>
            <person name="Cichocki N."/>
            <person name="Clum A."/>
            <person name="Culley D."/>
            <person name="Crous P.W."/>
            <person name="Fauchery L."/>
            <person name="Girlanda M."/>
            <person name="Hayes R."/>
            <person name="Keri Z."/>
            <person name="LaButti K."/>
            <person name="Lipzen A."/>
            <person name="Lombard V."/>
            <person name="Magnuson J."/>
            <person name="Maillard F."/>
            <person name="Morin E."/>
            <person name="Murat C."/>
            <person name="Nolan M."/>
            <person name="Ohm R."/>
            <person name="Pangilinan J."/>
            <person name="Pereira M."/>
            <person name="Perotto S."/>
            <person name="Peter M."/>
            <person name="Riley R."/>
            <person name="Sitrit Y."/>
            <person name="Stielow B."/>
            <person name="Szollosi G."/>
            <person name="Zifcakova L."/>
            <person name="Stursova M."/>
            <person name="Spatafora J.W."/>
            <person name="Tedersoo L."/>
            <person name="Vaario L.-M."/>
            <person name="Yamada A."/>
            <person name="Yan M."/>
            <person name="Wang P."/>
            <person name="Xu J."/>
            <person name="Bruns T."/>
            <person name="Baldrian P."/>
            <person name="Vilgalys R."/>
            <person name="Henrissat B."/>
            <person name="Grigoriev I.V."/>
            <person name="Hibbett D."/>
            <person name="Nagy L.G."/>
            <person name="Martin F.M."/>
        </authorList>
    </citation>
    <scope>NUCLEOTIDE SEQUENCE</scope>
    <source>
        <strain evidence="1">BED1</strain>
    </source>
</reference>
<keyword evidence="2" id="KW-1185">Reference proteome</keyword>
<evidence type="ECO:0000313" key="1">
    <source>
        <dbReference type="EMBL" id="KAF8430523.1"/>
    </source>
</evidence>
<accession>A0AAD4G910</accession>
<dbReference type="Proteomes" id="UP001194468">
    <property type="component" value="Unassembled WGS sequence"/>
</dbReference>
<dbReference type="AlphaFoldDB" id="A0AAD4G910"/>
<comment type="caution">
    <text evidence="1">The sequence shown here is derived from an EMBL/GenBank/DDBJ whole genome shotgun (WGS) entry which is preliminary data.</text>
</comment>
<protein>
    <submittedName>
        <fullName evidence="1">Uncharacterized protein</fullName>
    </submittedName>
</protein>
<proteinExistence type="predicted"/>
<gene>
    <name evidence="1" type="ORF">L210DRAFT_3508353</name>
</gene>
<evidence type="ECO:0000313" key="2">
    <source>
        <dbReference type="Proteomes" id="UP001194468"/>
    </source>
</evidence>